<evidence type="ECO:0000256" key="3">
    <source>
        <dbReference type="ARBA" id="ARBA00023125"/>
    </source>
</evidence>
<dbReference type="SMR" id="A0A8T3ABV8"/>
<dbReference type="EMBL" id="JAGYWB010000018">
    <property type="protein sequence ID" value="KAI0493272.1"/>
    <property type="molecule type" value="Genomic_DNA"/>
</dbReference>
<dbReference type="InterPro" id="IPR017887">
    <property type="entry name" value="TF_TCP_subgr"/>
</dbReference>
<dbReference type="PROSITE" id="PS51369">
    <property type="entry name" value="TCP"/>
    <property type="match status" value="1"/>
</dbReference>
<feature type="domain" description="TCP" evidence="7">
    <location>
        <begin position="62"/>
        <end position="120"/>
    </location>
</feature>
<dbReference type="OrthoDB" id="1927134at2759"/>
<evidence type="ECO:0000313" key="8">
    <source>
        <dbReference type="EMBL" id="KAI0493272.1"/>
    </source>
</evidence>
<evidence type="ECO:0000313" key="9">
    <source>
        <dbReference type="Proteomes" id="UP000829196"/>
    </source>
</evidence>
<evidence type="ECO:0000259" key="7">
    <source>
        <dbReference type="PROSITE" id="PS51369"/>
    </source>
</evidence>
<sequence length="312" mass="35385">MAVSKTSYDENHMMIKDSREKEFLTKQDGGTSTDATKPKTSTRLWSALRNPRVVRVSQTFKGKDRHSKVSTIRGLRDRRVRLSVPTAIQLYDLQDKLGLNQPSKVVDWLLNASQHEIDKLPPLPLFPENLIQFPQTLASSSSAVNDGITENFTDSDHRAQRFSNDQNVFNNNVVDDQNVAQFQKTPYWNSDIFMKSRLVRDITFESGNIDQKGNSEKYPHDEMDSNMEYTFFHQFEPNVPQAEVAQAGFLLASGSPSLISLMPGSQTTMPSVFSVYGNNHNIFQMPSTFAQLLPLNSSRTSLHAGREHERKQ</sequence>
<feature type="compositionally biased region" description="Basic and acidic residues" evidence="6">
    <location>
        <begin position="7"/>
        <end position="25"/>
    </location>
</feature>
<dbReference type="AlphaFoldDB" id="A0A8T3ABV8"/>
<gene>
    <name evidence="8" type="ORF">KFK09_027548</name>
</gene>
<evidence type="ECO:0000256" key="1">
    <source>
        <dbReference type="ARBA" id="ARBA00004123"/>
    </source>
</evidence>
<dbReference type="GO" id="GO:0043565">
    <property type="term" value="F:sequence-specific DNA binding"/>
    <property type="evidence" value="ECO:0007669"/>
    <property type="project" value="TreeGrafter"/>
</dbReference>
<name>A0A8T3ABV8_DENNO</name>
<evidence type="ECO:0000256" key="6">
    <source>
        <dbReference type="SAM" id="MobiDB-lite"/>
    </source>
</evidence>
<dbReference type="PANTHER" id="PTHR31072:SF147">
    <property type="entry name" value="TRANSCRIPTION FACTOR TCP13"/>
    <property type="match status" value="1"/>
</dbReference>
<dbReference type="PANTHER" id="PTHR31072">
    <property type="entry name" value="TRANSCRIPTION FACTOR TCP4-RELATED"/>
    <property type="match status" value="1"/>
</dbReference>
<proteinExistence type="predicted"/>
<feature type="region of interest" description="Disordered" evidence="6">
    <location>
        <begin position="1"/>
        <end position="39"/>
    </location>
</feature>
<keyword evidence="9" id="KW-1185">Reference proteome</keyword>
<protein>
    <recommendedName>
        <fullName evidence="7">TCP domain-containing protein</fullName>
    </recommendedName>
</protein>
<dbReference type="GO" id="GO:0005634">
    <property type="term" value="C:nucleus"/>
    <property type="evidence" value="ECO:0007669"/>
    <property type="project" value="UniProtKB-SubCell"/>
</dbReference>
<evidence type="ECO:0000256" key="2">
    <source>
        <dbReference type="ARBA" id="ARBA00023015"/>
    </source>
</evidence>
<organism evidence="8 9">
    <name type="scientific">Dendrobium nobile</name>
    <name type="common">Orchid</name>
    <dbReference type="NCBI Taxonomy" id="94219"/>
    <lineage>
        <taxon>Eukaryota</taxon>
        <taxon>Viridiplantae</taxon>
        <taxon>Streptophyta</taxon>
        <taxon>Embryophyta</taxon>
        <taxon>Tracheophyta</taxon>
        <taxon>Spermatophyta</taxon>
        <taxon>Magnoliopsida</taxon>
        <taxon>Liliopsida</taxon>
        <taxon>Asparagales</taxon>
        <taxon>Orchidaceae</taxon>
        <taxon>Epidendroideae</taxon>
        <taxon>Malaxideae</taxon>
        <taxon>Dendrobiinae</taxon>
        <taxon>Dendrobium</taxon>
    </lineage>
</organism>
<comment type="caution">
    <text evidence="8">The sequence shown here is derived from an EMBL/GenBank/DDBJ whole genome shotgun (WGS) entry which is preliminary data.</text>
</comment>
<dbReference type="Proteomes" id="UP000829196">
    <property type="component" value="Unassembled WGS sequence"/>
</dbReference>
<dbReference type="InterPro" id="IPR005333">
    <property type="entry name" value="Transcription_factor_TCP"/>
</dbReference>
<evidence type="ECO:0000256" key="4">
    <source>
        <dbReference type="ARBA" id="ARBA00023163"/>
    </source>
</evidence>
<comment type="subcellular location">
    <subcellularLocation>
        <location evidence="1">Nucleus</location>
    </subcellularLocation>
</comment>
<dbReference type="Pfam" id="PF03634">
    <property type="entry name" value="TCP"/>
    <property type="match status" value="1"/>
</dbReference>
<feature type="compositionally biased region" description="Polar residues" evidence="6">
    <location>
        <begin position="28"/>
        <end position="39"/>
    </location>
</feature>
<keyword evidence="5" id="KW-0539">Nucleus</keyword>
<dbReference type="GO" id="GO:0003700">
    <property type="term" value="F:DNA-binding transcription factor activity"/>
    <property type="evidence" value="ECO:0007669"/>
    <property type="project" value="InterPro"/>
</dbReference>
<reference evidence="8" key="1">
    <citation type="journal article" date="2022" name="Front. Genet.">
        <title>Chromosome-Scale Assembly of the Dendrobium nobile Genome Provides Insights Into the Molecular Mechanism of the Biosynthesis of the Medicinal Active Ingredient of Dendrobium.</title>
        <authorList>
            <person name="Xu Q."/>
            <person name="Niu S.-C."/>
            <person name="Li K.-L."/>
            <person name="Zheng P.-J."/>
            <person name="Zhang X.-J."/>
            <person name="Jia Y."/>
            <person name="Liu Y."/>
            <person name="Niu Y.-X."/>
            <person name="Yu L.-H."/>
            <person name="Chen D.-F."/>
            <person name="Zhang G.-Q."/>
        </authorList>
    </citation>
    <scope>NUCLEOTIDE SEQUENCE</scope>
    <source>
        <tissue evidence="8">Leaf</tissue>
    </source>
</reference>
<keyword evidence="2" id="KW-0805">Transcription regulation</keyword>
<accession>A0A8T3ABV8</accession>
<keyword evidence="4" id="KW-0804">Transcription</keyword>
<evidence type="ECO:0000256" key="5">
    <source>
        <dbReference type="ARBA" id="ARBA00023242"/>
    </source>
</evidence>
<keyword evidence="3" id="KW-0238">DNA-binding</keyword>